<dbReference type="InterPro" id="IPR005467">
    <property type="entry name" value="His_kinase_dom"/>
</dbReference>
<dbReference type="EMBL" id="KZ990505">
    <property type="protein sequence ID" value="RKP24014.1"/>
    <property type="molecule type" value="Genomic_DNA"/>
</dbReference>
<dbReference type="Proteomes" id="UP000278143">
    <property type="component" value="Unassembled WGS sequence"/>
</dbReference>
<sequence length="356" mass="39904">YAVKECAPVTLRELLQFGRPPLDDASLLRVAQFVQKELPIRMARRVVAFQRLPFIVGTNPYIQQVHQLYYDSFEKLRVLPPMEKREDDEAFTSMLLDLTSKHADAIPTLARGFLESKQYLNRQEVKEFLDDMIHARISIRLIAEHYIALHQPTAGYIGIIDTKLQPARMMDRCASFVRSLCEINYGSAPDHAIDGQTEVAFQYVPVHLEYIACELLKNAYRATVEHSERTGRADHPPIQITVSRDADDIGIRVRDQGGGIPGDQLPSVFDYSYTTVDPDGAEESTALDNIFSTQTRLAMQTGVGGPMAGLGFGLPMTLIYAKYFGGNLQILSLPGYGCDVFLRLKSIDANLDQMTI</sequence>
<keyword evidence="6 8" id="KW-0067">ATP-binding</keyword>
<dbReference type="PANTHER" id="PTHR11947">
    <property type="entry name" value="PYRUVATE DEHYDROGENASE KINASE"/>
    <property type="match status" value="1"/>
</dbReference>
<dbReference type="InterPro" id="IPR039028">
    <property type="entry name" value="BCKD/PDK"/>
</dbReference>
<organism evidence="10 11">
    <name type="scientific">Syncephalis pseudoplumigaleata</name>
    <dbReference type="NCBI Taxonomy" id="1712513"/>
    <lineage>
        <taxon>Eukaryota</taxon>
        <taxon>Fungi</taxon>
        <taxon>Fungi incertae sedis</taxon>
        <taxon>Zoopagomycota</taxon>
        <taxon>Zoopagomycotina</taxon>
        <taxon>Zoopagomycetes</taxon>
        <taxon>Zoopagales</taxon>
        <taxon>Piptocephalidaceae</taxon>
        <taxon>Syncephalis</taxon>
    </lineage>
</organism>
<evidence type="ECO:0000256" key="4">
    <source>
        <dbReference type="ARBA" id="ARBA00022741"/>
    </source>
</evidence>
<dbReference type="GO" id="GO:0005524">
    <property type="term" value="F:ATP binding"/>
    <property type="evidence" value="ECO:0007669"/>
    <property type="project" value="UniProtKB-UniRule"/>
</dbReference>
<dbReference type="GO" id="GO:0005759">
    <property type="term" value="C:mitochondrial matrix"/>
    <property type="evidence" value="ECO:0007669"/>
    <property type="project" value="UniProtKB-SubCell"/>
</dbReference>
<dbReference type="SUPFAM" id="SSF69012">
    <property type="entry name" value="alpha-ketoacid dehydrogenase kinase, N-terminal domain"/>
    <property type="match status" value="1"/>
</dbReference>
<dbReference type="GO" id="GO:0004740">
    <property type="term" value="F:pyruvate dehydrogenase (acetyl-transferring) kinase activity"/>
    <property type="evidence" value="ECO:0007669"/>
    <property type="project" value="TreeGrafter"/>
</dbReference>
<evidence type="ECO:0000256" key="1">
    <source>
        <dbReference type="ARBA" id="ARBA00006155"/>
    </source>
</evidence>
<dbReference type="InterPro" id="IPR003594">
    <property type="entry name" value="HATPase_dom"/>
</dbReference>
<dbReference type="AlphaFoldDB" id="A0A4P9YVT4"/>
<evidence type="ECO:0000256" key="5">
    <source>
        <dbReference type="ARBA" id="ARBA00022777"/>
    </source>
</evidence>
<keyword evidence="7 8" id="KW-0496">Mitochondrion</keyword>
<dbReference type="InterPro" id="IPR036890">
    <property type="entry name" value="HATPase_C_sf"/>
</dbReference>
<dbReference type="PANTHER" id="PTHR11947:SF20">
    <property type="entry name" value="[3-METHYL-2-OXOBUTANOATE DEHYDROGENASE [LIPOAMIDE]] KINASE, MITOCHONDRIAL"/>
    <property type="match status" value="1"/>
</dbReference>
<feature type="non-terminal residue" evidence="10">
    <location>
        <position position="1"/>
    </location>
</feature>
<evidence type="ECO:0000256" key="2">
    <source>
        <dbReference type="ARBA" id="ARBA00022553"/>
    </source>
</evidence>
<dbReference type="SUPFAM" id="SSF55874">
    <property type="entry name" value="ATPase domain of HSP90 chaperone/DNA topoisomerase II/histidine kinase"/>
    <property type="match status" value="1"/>
</dbReference>
<keyword evidence="4 8" id="KW-0547">Nucleotide-binding</keyword>
<dbReference type="Gene3D" id="1.20.140.20">
    <property type="entry name" value="Alpha-ketoacid/pyruvate dehydrogenase kinase, N-terminal domain"/>
    <property type="match status" value="1"/>
</dbReference>
<gene>
    <name evidence="10" type="ORF">SYNPS1DRAFT_17781</name>
</gene>
<evidence type="ECO:0000256" key="6">
    <source>
        <dbReference type="ARBA" id="ARBA00022840"/>
    </source>
</evidence>
<dbReference type="EC" id="2.7.11.-" evidence="8"/>
<accession>A0A4P9YVT4</accession>
<comment type="subcellular location">
    <subcellularLocation>
        <location evidence="8">Mitochondrion matrix</location>
    </subcellularLocation>
</comment>
<evidence type="ECO:0000256" key="3">
    <source>
        <dbReference type="ARBA" id="ARBA00022679"/>
    </source>
</evidence>
<feature type="domain" description="Histidine kinase" evidence="9">
    <location>
        <begin position="205"/>
        <end position="348"/>
    </location>
</feature>
<keyword evidence="5 8" id="KW-0418">Kinase</keyword>
<evidence type="ECO:0000313" key="11">
    <source>
        <dbReference type="Proteomes" id="UP000278143"/>
    </source>
</evidence>
<dbReference type="InterPro" id="IPR036784">
    <property type="entry name" value="AK/P_DHK_N_sf"/>
</dbReference>
<dbReference type="InterPro" id="IPR018955">
    <property type="entry name" value="BCDHK/PDK_N"/>
</dbReference>
<evidence type="ECO:0000313" key="10">
    <source>
        <dbReference type="EMBL" id="RKP24014.1"/>
    </source>
</evidence>
<keyword evidence="11" id="KW-1185">Reference proteome</keyword>
<reference evidence="11" key="1">
    <citation type="journal article" date="2018" name="Nat. Microbiol.">
        <title>Leveraging single-cell genomics to expand the fungal tree of life.</title>
        <authorList>
            <person name="Ahrendt S.R."/>
            <person name="Quandt C.A."/>
            <person name="Ciobanu D."/>
            <person name="Clum A."/>
            <person name="Salamov A."/>
            <person name="Andreopoulos B."/>
            <person name="Cheng J.F."/>
            <person name="Woyke T."/>
            <person name="Pelin A."/>
            <person name="Henrissat B."/>
            <person name="Reynolds N.K."/>
            <person name="Benny G.L."/>
            <person name="Smith M.E."/>
            <person name="James T.Y."/>
            <person name="Grigoriev I.V."/>
        </authorList>
    </citation>
    <scope>NUCLEOTIDE SEQUENCE [LARGE SCALE GENOMIC DNA]</scope>
    <source>
        <strain evidence="11">Benny S71-1</strain>
    </source>
</reference>
<keyword evidence="2" id="KW-0597">Phosphoprotein</keyword>
<evidence type="ECO:0000256" key="8">
    <source>
        <dbReference type="RuleBase" id="RU366032"/>
    </source>
</evidence>
<comment type="similarity">
    <text evidence="1 8">Belongs to the PDK/BCKDK protein kinase family.</text>
</comment>
<evidence type="ECO:0000256" key="7">
    <source>
        <dbReference type="ARBA" id="ARBA00023128"/>
    </source>
</evidence>
<dbReference type="OrthoDB" id="3264224at2759"/>
<dbReference type="PROSITE" id="PS50109">
    <property type="entry name" value="HIS_KIN"/>
    <property type="match status" value="1"/>
</dbReference>
<dbReference type="Pfam" id="PF02518">
    <property type="entry name" value="HATPase_c"/>
    <property type="match status" value="1"/>
</dbReference>
<dbReference type="GO" id="GO:0010906">
    <property type="term" value="P:regulation of glucose metabolic process"/>
    <property type="evidence" value="ECO:0007669"/>
    <property type="project" value="TreeGrafter"/>
</dbReference>
<dbReference type="SMART" id="SM00387">
    <property type="entry name" value="HATPase_c"/>
    <property type="match status" value="1"/>
</dbReference>
<name>A0A4P9YVT4_9FUNG</name>
<keyword evidence="3 8" id="KW-0808">Transferase</keyword>
<dbReference type="Gene3D" id="3.30.565.10">
    <property type="entry name" value="Histidine kinase-like ATPase, C-terminal domain"/>
    <property type="match status" value="1"/>
</dbReference>
<evidence type="ECO:0000259" key="9">
    <source>
        <dbReference type="PROSITE" id="PS50109"/>
    </source>
</evidence>
<dbReference type="Pfam" id="PF10436">
    <property type="entry name" value="BCDHK_Adom3"/>
    <property type="match status" value="1"/>
</dbReference>
<protein>
    <recommendedName>
        <fullName evidence="8">Protein-serine/threonine kinase</fullName>
        <ecNumber evidence="8">2.7.11.-</ecNumber>
    </recommendedName>
</protein>
<proteinExistence type="inferred from homology"/>